<dbReference type="Proteomes" id="UP001295684">
    <property type="component" value="Unassembled WGS sequence"/>
</dbReference>
<organism evidence="1 2">
    <name type="scientific">Euplotes crassus</name>
    <dbReference type="NCBI Taxonomy" id="5936"/>
    <lineage>
        <taxon>Eukaryota</taxon>
        <taxon>Sar</taxon>
        <taxon>Alveolata</taxon>
        <taxon>Ciliophora</taxon>
        <taxon>Intramacronucleata</taxon>
        <taxon>Spirotrichea</taxon>
        <taxon>Hypotrichia</taxon>
        <taxon>Euplotida</taxon>
        <taxon>Euplotidae</taxon>
        <taxon>Moneuplotes</taxon>
    </lineage>
</organism>
<reference evidence="1" key="1">
    <citation type="submission" date="2023-07" db="EMBL/GenBank/DDBJ databases">
        <authorList>
            <consortium name="AG Swart"/>
            <person name="Singh M."/>
            <person name="Singh A."/>
            <person name="Seah K."/>
            <person name="Emmerich C."/>
        </authorList>
    </citation>
    <scope>NUCLEOTIDE SEQUENCE</scope>
    <source>
        <strain evidence="1">DP1</strain>
    </source>
</reference>
<evidence type="ECO:0000313" key="2">
    <source>
        <dbReference type="Proteomes" id="UP001295684"/>
    </source>
</evidence>
<sequence>MSYKLRPNSKILNRLERESQSLALQAAGKKPFKGKIKDFNHKFWNDTEKLETFISALTNNLHDQIGMEGTQRAVNFVDGLVNKMTSQNSQGTKKASISKAKEVIIIDPDPEDDKTCIESPPLFQKPVSVSPLFPGINMPPSSRIIKKRKQINHYQTKKRIKITEQVEVPKRISPVREITEIGNFRTWTENGVRIIKSKEDKTKGFIGKLNSSSGKDIQSAIWVDDCYSETPRSKLKTKNLKTSRQDDMGFTSGHFRRSMRNKKKKCYRMFFS</sequence>
<gene>
    <name evidence="1" type="ORF">ECRASSUSDP1_LOCUS2693</name>
</gene>
<proteinExistence type="predicted"/>
<accession>A0AAD1X796</accession>
<keyword evidence="2" id="KW-1185">Reference proteome</keyword>
<protein>
    <submittedName>
        <fullName evidence="1">Uncharacterized protein</fullName>
    </submittedName>
</protein>
<evidence type="ECO:0000313" key="1">
    <source>
        <dbReference type="EMBL" id="CAI2361382.1"/>
    </source>
</evidence>
<dbReference type="EMBL" id="CAMPGE010002574">
    <property type="protein sequence ID" value="CAI2361382.1"/>
    <property type="molecule type" value="Genomic_DNA"/>
</dbReference>
<comment type="caution">
    <text evidence="1">The sequence shown here is derived from an EMBL/GenBank/DDBJ whole genome shotgun (WGS) entry which is preliminary data.</text>
</comment>
<dbReference type="AlphaFoldDB" id="A0AAD1X796"/>
<name>A0AAD1X796_EUPCR</name>